<keyword evidence="2" id="KW-1185">Reference proteome</keyword>
<evidence type="ECO:0000313" key="2">
    <source>
        <dbReference type="Proteomes" id="UP000308600"/>
    </source>
</evidence>
<dbReference type="Proteomes" id="UP000308600">
    <property type="component" value="Unassembled WGS sequence"/>
</dbReference>
<sequence length="234" mass="25863">MHGDGGNGGGGGGDGGDGGGSPQQDIRLLPVEVMARNHALLCSIGFLILLPLGVLVARYVRTFTNKWFYSHATIQLVLAGPLIVAGYALGHQTTTMLEQPQFADPHQKVGLILFVLYLFQVLLGAFIHFVKFPKLLGGRRPPQNYVHAILGLVILALADYQVHYGLFTEWALRTGGLHMVPESAKHAWMALLIVFWVFYFGGLVLLRRQFKIEQEMREKAQMDERILLGDKGSN</sequence>
<protein>
    <submittedName>
        <fullName evidence="1">Uncharacterized protein</fullName>
    </submittedName>
</protein>
<organism evidence="1 2">
    <name type="scientific">Pluteus cervinus</name>
    <dbReference type="NCBI Taxonomy" id="181527"/>
    <lineage>
        <taxon>Eukaryota</taxon>
        <taxon>Fungi</taxon>
        <taxon>Dikarya</taxon>
        <taxon>Basidiomycota</taxon>
        <taxon>Agaricomycotina</taxon>
        <taxon>Agaricomycetes</taxon>
        <taxon>Agaricomycetidae</taxon>
        <taxon>Agaricales</taxon>
        <taxon>Pluteineae</taxon>
        <taxon>Pluteaceae</taxon>
        <taxon>Pluteus</taxon>
    </lineage>
</organism>
<gene>
    <name evidence="1" type="ORF">BDN72DRAFT_841918</name>
</gene>
<dbReference type="EMBL" id="ML208354">
    <property type="protein sequence ID" value="TFK68344.1"/>
    <property type="molecule type" value="Genomic_DNA"/>
</dbReference>
<accession>A0ACD3ASV9</accession>
<reference evidence="1 2" key="1">
    <citation type="journal article" date="2019" name="Nat. Ecol. Evol.">
        <title>Megaphylogeny resolves global patterns of mushroom evolution.</title>
        <authorList>
            <person name="Varga T."/>
            <person name="Krizsan K."/>
            <person name="Foldi C."/>
            <person name="Dima B."/>
            <person name="Sanchez-Garcia M."/>
            <person name="Sanchez-Ramirez S."/>
            <person name="Szollosi G.J."/>
            <person name="Szarkandi J.G."/>
            <person name="Papp V."/>
            <person name="Albert L."/>
            <person name="Andreopoulos W."/>
            <person name="Angelini C."/>
            <person name="Antonin V."/>
            <person name="Barry K.W."/>
            <person name="Bougher N.L."/>
            <person name="Buchanan P."/>
            <person name="Buyck B."/>
            <person name="Bense V."/>
            <person name="Catcheside P."/>
            <person name="Chovatia M."/>
            <person name="Cooper J."/>
            <person name="Damon W."/>
            <person name="Desjardin D."/>
            <person name="Finy P."/>
            <person name="Geml J."/>
            <person name="Haridas S."/>
            <person name="Hughes K."/>
            <person name="Justo A."/>
            <person name="Karasinski D."/>
            <person name="Kautmanova I."/>
            <person name="Kiss B."/>
            <person name="Kocsube S."/>
            <person name="Kotiranta H."/>
            <person name="LaButti K.M."/>
            <person name="Lechner B.E."/>
            <person name="Liimatainen K."/>
            <person name="Lipzen A."/>
            <person name="Lukacs Z."/>
            <person name="Mihaltcheva S."/>
            <person name="Morgado L.N."/>
            <person name="Niskanen T."/>
            <person name="Noordeloos M.E."/>
            <person name="Ohm R.A."/>
            <person name="Ortiz-Santana B."/>
            <person name="Ovrebo C."/>
            <person name="Racz N."/>
            <person name="Riley R."/>
            <person name="Savchenko A."/>
            <person name="Shiryaev A."/>
            <person name="Soop K."/>
            <person name="Spirin V."/>
            <person name="Szebenyi C."/>
            <person name="Tomsovsky M."/>
            <person name="Tulloss R.E."/>
            <person name="Uehling J."/>
            <person name="Grigoriev I.V."/>
            <person name="Vagvolgyi C."/>
            <person name="Papp T."/>
            <person name="Martin F.M."/>
            <person name="Miettinen O."/>
            <person name="Hibbett D.S."/>
            <person name="Nagy L.G."/>
        </authorList>
    </citation>
    <scope>NUCLEOTIDE SEQUENCE [LARGE SCALE GENOMIC DNA]</scope>
    <source>
        <strain evidence="1 2">NL-1719</strain>
    </source>
</reference>
<name>A0ACD3ASV9_9AGAR</name>
<proteinExistence type="predicted"/>
<evidence type="ECO:0000313" key="1">
    <source>
        <dbReference type="EMBL" id="TFK68344.1"/>
    </source>
</evidence>